<accession>A0ABX0K671</accession>
<dbReference type="Proteomes" id="UP000631653">
    <property type="component" value="Unassembled WGS sequence"/>
</dbReference>
<sequence>MHDDAQGSLDLSPISAKIIRLSAEIRTMPPERPEFLHTVLCQVGLPRRRPSELFFERRNGKASLLITAGKMYDGDAWVQQIVPYGTKPRLALFHISSEAVRLQSRTIPVGRSLRSFMRRLNLDTNGRSMAAFRQQMNALCACQMQLAYGPRNINAKPVELYDAWTNNGAPGQESVIELSEKFWEELREAAVPLDSRALEGLQHSCLALDIYTWLAHRLHRIKRPSGENITWSNMRAQFGQEYKGREADKDFKKAFNVALRQVREVYPTARIEEVSTGAIRTGFRLLPSPAPVAPTTTFIDMGRISCQ</sequence>
<dbReference type="Pfam" id="PF04796">
    <property type="entry name" value="RepA_C"/>
    <property type="match status" value="1"/>
</dbReference>
<gene>
    <name evidence="1" type="ORF">GOB81_14770</name>
</gene>
<evidence type="ECO:0000313" key="1">
    <source>
        <dbReference type="EMBL" id="NHN89868.1"/>
    </source>
</evidence>
<reference evidence="1 2" key="1">
    <citation type="journal article" date="2020" name="Int. J. Syst. Evol. Microbiol.">
        <title>Novel acetic acid bacteria from cider fermentations: Acetobacter conturbans sp. nov. and Acetobacter fallax sp. nov.</title>
        <authorList>
            <person name="Sombolestani A.S."/>
            <person name="Cleenwerck I."/>
            <person name="Cnockaert M."/>
            <person name="Borremans W."/>
            <person name="Wieme A.D."/>
            <person name="De Vuyst L."/>
            <person name="Vandamme P."/>
        </authorList>
    </citation>
    <scope>NUCLEOTIDE SEQUENCE [LARGE SCALE GENOMIC DNA]</scope>
    <source>
        <strain evidence="1 2">LMG 1627</strain>
    </source>
</reference>
<dbReference type="EMBL" id="WOSY01000020">
    <property type="protein sequence ID" value="NHN89868.1"/>
    <property type="molecule type" value="Genomic_DNA"/>
</dbReference>
<name>A0ABX0K671_9PROT</name>
<organism evidence="1 2">
    <name type="scientific">Acetobacter conturbans</name>
    <dbReference type="NCBI Taxonomy" id="1737472"/>
    <lineage>
        <taxon>Bacteria</taxon>
        <taxon>Pseudomonadati</taxon>
        <taxon>Pseudomonadota</taxon>
        <taxon>Alphaproteobacteria</taxon>
        <taxon>Acetobacterales</taxon>
        <taxon>Acetobacteraceae</taxon>
        <taxon>Acetobacter</taxon>
    </lineage>
</organism>
<comment type="caution">
    <text evidence="1">The sequence shown here is derived from an EMBL/GenBank/DDBJ whole genome shotgun (WGS) entry which is preliminary data.</text>
</comment>
<proteinExistence type="predicted"/>
<evidence type="ECO:0000313" key="2">
    <source>
        <dbReference type="Proteomes" id="UP000631653"/>
    </source>
</evidence>
<dbReference type="InterPro" id="IPR006881">
    <property type="entry name" value="RepA_C"/>
</dbReference>
<protein>
    <submittedName>
        <fullName evidence="1">Replication protein RepA</fullName>
    </submittedName>
</protein>
<keyword evidence="2" id="KW-1185">Reference proteome</keyword>